<protein>
    <submittedName>
        <fullName evidence="1">Uncharacterized protein</fullName>
    </submittedName>
</protein>
<gene>
    <name evidence="1" type="ORF">BIW11_13189</name>
</gene>
<evidence type="ECO:0000313" key="1">
    <source>
        <dbReference type="EMBL" id="OQR67991.1"/>
    </source>
</evidence>
<dbReference type="AlphaFoldDB" id="A0A1V9X3M7"/>
<proteinExistence type="predicted"/>
<dbReference type="Proteomes" id="UP000192247">
    <property type="component" value="Unassembled WGS sequence"/>
</dbReference>
<dbReference type="InParanoid" id="A0A1V9X3M7"/>
<accession>A0A1V9X3M7</accession>
<dbReference type="EMBL" id="MNPL01026428">
    <property type="protein sequence ID" value="OQR67991.1"/>
    <property type="molecule type" value="Genomic_DNA"/>
</dbReference>
<organism evidence="1 2">
    <name type="scientific">Tropilaelaps mercedesae</name>
    <dbReference type="NCBI Taxonomy" id="418985"/>
    <lineage>
        <taxon>Eukaryota</taxon>
        <taxon>Metazoa</taxon>
        <taxon>Ecdysozoa</taxon>
        <taxon>Arthropoda</taxon>
        <taxon>Chelicerata</taxon>
        <taxon>Arachnida</taxon>
        <taxon>Acari</taxon>
        <taxon>Parasitiformes</taxon>
        <taxon>Mesostigmata</taxon>
        <taxon>Gamasina</taxon>
        <taxon>Dermanyssoidea</taxon>
        <taxon>Laelapidae</taxon>
        <taxon>Tropilaelaps</taxon>
    </lineage>
</organism>
<evidence type="ECO:0000313" key="2">
    <source>
        <dbReference type="Proteomes" id="UP000192247"/>
    </source>
</evidence>
<keyword evidence="2" id="KW-1185">Reference proteome</keyword>
<name>A0A1V9X3M7_9ACAR</name>
<comment type="caution">
    <text evidence="1">The sequence shown here is derived from an EMBL/GenBank/DDBJ whole genome shotgun (WGS) entry which is preliminary data.</text>
</comment>
<sequence>MLEESTVHGTLSVFDKQVLSGPTQLHLRPRLKSCFCVAKQTIKMWTSPAPTTLDFPRPLAYNKRRKSFDFSVFRRVPMATARNGDPKKRVFHYAHE</sequence>
<reference evidence="1 2" key="1">
    <citation type="journal article" date="2017" name="Gigascience">
        <title>Draft genome of the honey bee ectoparasitic mite, Tropilaelaps mercedesae, is shaped by the parasitic life history.</title>
        <authorList>
            <person name="Dong X."/>
            <person name="Armstrong S.D."/>
            <person name="Xia D."/>
            <person name="Makepeace B.L."/>
            <person name="Darby A.C."/>
            <person name="Kadowaki T."/>
        </authorList>
    </citation>
    <scope>NUCLEOTIDE SEQUENCE [LARGE SCALE GENOMIC DNA]</scope>
    <source>
        <strain evidence="1">Wuxi-XJTLU</strain>
    </source>
</reference>